<reference evidence="3" key="1">
    <citation type="submission" date="2019-04" db="EMBL/GenBank/DDBJ databases">
        <authorList>
            <person name="Yang L."/>
        </authorList>
    </citation>
    <scope>NUCLEOTIDE SEQUENCE</scope>
</reference>
<dbReference type="Gene3D" id="3.10.100.10">
    <property type="entry name" value="Mannose-Binding Protein A, subunit A"/>
    <property type="match status" value="1"/>
</dbReference>
<dbReference type="EMBL" id="MK805099">
    <property type="protein sequence ID" value="QGA67284.1"/>
    <property type="molecule type" value="mRNA"/>
</dbReference>
<dbReference type="OrthoDB" id="6355241at2759"/>
<sequence length="171" mass="19153">MKLSLLLVVSTAGLWVAASANSVDSKQSKTDVCPHPFVDINGRCLFINNFAQMTWEAARGFCQGFQADLVAVDEANFLANIVDFIYNEQITDRSYWTGGSDSAFEGEFVWTDGRSVRMGTPCWGVLSDYQQPGGQTNENCISLSKDNYFFFDDLDCNEEIAVICEYKFQKN</sequence>
<accession>A0A5Q0TK86</accession>
<feature type="chain" id="PRO_5024394252" evidence="1">
    <location>
        <begin position="21"/>
        <end position="171"/>
    </location>
</feature>
<dbReference type="InterPro" id="IPR051004">
    <property type="entry name" value="DC-SIGN_domain-containing"/>
</dbReference>
<dbReference type="InterPro" id="IPR016187">
    <property type="entry name" value="CTDL_fold"/>
</dbReference>
<dbReference type="AlphaFoldDB" id="A0A5Q0TK86"/>
<dbReference type="PANTHER" id="PTHR22802">
    <property type="entry name" value="C-TYPE LECTIN SUPERFAMILY MEMBER"/>
    <property type="match status" value="1"/>
</dbReference>
<protein>
    <submittedName>
        <fullName evidence="3">CTL5</fullName>
    </submittedName>
</protein>
<evidence type="ECO:0000256" key="1">
    <source>
        <dbReference type="SAM" id="SignalP"/>
    </source>
</evidence>
<dbReference type="SUPFAM" id="SSF56436">
    <property type="entry name" value="C-type lectin-like"/>
    <property type="match status" value="1"/>
</dbReference>
<organism evidence="3">
    <name type="scientific">Penaeus vannamei</name>
    <name type="common">Whiteleg shrimp</name>
    <name type="synonym">Litopenaeus vannamei</name>
    <dbReference type="NCBI Taxonomy" id="6689"/>
    <lineage>
        <taxon>Eukaryota</taxon>
        <taxon>Metazoa</taxon>
        <taxon>Ecdysozoa</taxon>
        <taxon>Arthropoda</taxon>
        <taxon>Crustacea</taxon>
        <taxon>Multicrustacea</taxon>
        <taxon>Malacostraca</taxon>
        <taxon>Eumalacostraca</taxon>
        <taxon>Eucarida</taxon>
        <taxon>Decapoda</taxon>
        <taxon>Dendrobranchiata</taxon>
        <taxon>Penaeoidea</taxon>
        <taxon>Penaeidae</taxon>
        <taxon>Penaeus</taxon>
    </lineage>
</organism>
<name>A0A5Q0TK86_PENVA</name>
<dbReference type="PROSITE" id="PS50041">
    <property type="entry name" value="C_TYPE_LECTIN_2"/>
    <property type="match status" value="1"/>
</dbReference>
<feature type="signal peptide" evidence="1">
    <location>
        <begin position="1"/>
        <end position="20"/>
    </location>
</feature>
<evidence type="ECO:0000313" key="3">
    <source>
        <dbReference type="EMBL" id="QGA67284.1"/>
    </source>
</evidence>
<feature type="domain" description="C-type lectin" evidence="2">
    <location>
        <begin position="40"/>
        <end position="165"/>
    </location>
</feature>
<dbReference type="InterPro" id="IPR001304">
    <property type="entry name" value="C-type_lectin-like"/>
</dbReference>
<dbReference type="InterPro" id="IPR016186">
    <property type="entry name" value="C-type_lectin-like/link_sf"/>
</dbReference>
<keyword evidence="1" id="KW-0732">Signal</keyword>
<evidence type="ECO:0000259" key="2">
    <source>
        <dbReference type="PROSITE" id="PS50041"/>
    </source>
</evidence>
<dbReference type="SMART" id="SM00034">
    <property type="entry name" value="CLECT"/>
    <property type="match status" value="1"/>
</dbReference>
<dbReference type="Pfam" id="PF00059">
    <property type="entry name" value="Lectin_C"/>
    <property type="match status" value="1"/>
</dbReference>
<dbReference type="PANTHER" id="PTHR22802:SF458">
    <property type="entry name" value="C-TYPE LECTIN DOMAIN-CONTAINING PROTEIN"/>
    <property type="match status" value="1"/>
</dbReference>
<proteinExistence type="evidence at transcript level"/>
<dbReference type="CDD" id="cd00037">
    <property type="entry name" value="CLECT"/>
    <property type="match status" value="1"/>
</dbReference>